<feature type="region of interest" description="Disordered" evidence="1">
    <location>
        <begin position="640"/>
        <end position="659"/>
    </location>
</feature>
<evidence type="ECO:0000313" key="3">
    <source>
        <dbReference type="EMBL" id="TCT23395.1"/>
    </source>
</evidence>
<evidence type="ECO:0000313" key="4">
    <source>
        <dbReference type="Proteomes" id="UP000294650"/>
    </source>
</evidence>
<dbReference type="InterPro" id="IPR011989">
    <property type="entry name" value="ARM-like"/>
</dbReference>
<feature type="domain" description="CRAL-TRIO" evidence="2">
    <location>
        <begin position="391"/>
        <end position="550"/>
    </location>
</feature>
<dbReference type="Proteomes" id="UP000294650">
    <property type="component" value="Unassembled WGS sequence"/>
</dbReference>
<sequence length="690" mass="76557">MEIFKLFGRILVDDKEAQKSLSKTDKNAKSLGKRFGGMLKTAAKWGAGLAAAAGTAGVALFGLANKATQTADAIAKGAERVGVSTDFYQEMDFWASQNGLSHEKMEKAVGRFNQRLGQAVNGNEKYASALQQVGVDLDAVRNGQLSTEEAYAQTIQRLSEMENEQDKVNLATEIFGTRMARDMLPALNEGSLSIEEAREKAQELGLVLAEDQLYAAEAFQDSWDRIKRSLGTVATQIGLSLMPIFQSMMDFILDKVIPTTMDLWAAFRSGEGVMDGIRNVFNELTNGEGITMFIDMAREALSDFVTWLSSEGIPMLMDWIIQSREMFFNAVMELFPVIIEAGVAFIPQLIEWLAQEFIPQILNFLIESIPMLLDTAIQLFNSLIEAVNTVLPQLLNVLLTVVLPNLLTAIMDMLPNVLDSAVQLFTSFLDAVMEILPQLLTLLLGTVLPNLLTTILDMTPQLLQTAIQVFFALLDAVRNVLPQLLTLLITVVLPNILRTLIRMMPKLLSTAVQVFMMLLEGLIRLVPKIISFITFDLIPSIIRAFGKLDMIQIGKDIIRGLWYGITSLGGWIKSKVRNFVGEIGHTIKSFFGISSPSKLMMEYGVNIVEGLEVGMEEEEQELTKSSQKVAQSVVNPMNDIDPDIHANNGKENRQGQQEAKQPVIIQLMATNSRELARWLIDDINELLTRV</sequence>
<dbReference type="RefSeq" id="WP_132371563.1">
    <property type="nucleotide sequence ID" value="NZ_SMAN01000007.1"/>
</dbReference>
<dbReference type="AlphaFoldDB" id="A0A4R3N3A4"/>
<dbReference type="InterPro" id="IPR001251">
    <property type="entry name" value="CRAL-TRIO_dom"/>
</dbReference>
<gene>
    <name evidence="3" type="ORF">EDD68_107109</name>
</gene>
<evidence type="ECO:0000259" key="2">
    <source>
        <dbReference type="PROSITE" id="PS50191"/>
    </source>
</evidence>
<evidence type="ECO:0000256" key="1">
    <source>
        <dbReference type="SAM" id="MobiDB-lite"/>
    </source>
</evidence>
<accession>A0A4R3N3A4</accession>
<dbReference type="SUPFAM" id="SSF48371">
    <property type="entry name" value="ARM repeat"/>
    <property type="match status" value="1"/>
</dbReference>
<dbReference type="InterPro" id="IPR016024">
    <property type="entry name" value="ARM-type_fold"/>
</dbReference>
<proteinExistence type="predicted"/>
<dbReference type="EMBL" id="SMAN01000007">
    <property type="protein sequence ID" value="TCT23395.1"/>
    <property type="molecule type" value="Genomic_DNA"/>
</dbReference>
<feature type="compositionally biased region" description="Basic and acidic residues" evidence="1">
    <location>
        <begin position="642"/>
        <end position="653"/>
    </location>
</feature>
<comment type="caution">
    <text evidence="3">The sequence shown here is derived from an EMBL/GenBank/DDBJ whole genome shotgun (WGS) entry which is preliminary data.</text>
</comment>
<protein>
    <submittedName>
        <fullName evidence="3">Phage-related protein</fullName>
    </submittedName>
</protein>
<name>A0A4R3N3A4_9BACI</name>
<dbReference type="OrthoDB" id="1779742at2"/>
<dbReference type="Gene3D" id="1.25.10.10">
    <property type="entry name" value="Leucine-rich Repeat Variant"/>
    <property type="match status" value="1"/>
</dbReference>
<reference evidence="3 4" key="1">
    <citation type="submission" date="2019-03" db="EMBL/GenBank/DDBJ databases">
        <title>Genomic Encyclopedia of Type Strains, Phase IV (KMG-IV): sequencing the most valuable type-strain genomes for metagenomic binning, comparative biology and taxonomic classification.</title>
        <authorList>
            <person name="Goeker M."/>
        </authorList>
    </citation>
    <scope>NUCLEOTIDE SEQUENCE [LARGE SCALE GENOMIC DNA]</scope>
    <source>
        <strain evidence="3 4">DSM 25894</strain>
    </source>
</reference>
<organism evidence="3 4">
    <name type="scientific">Melghiribacillus thermohalophilus</name>
    <dbReference type="NCBI Taxonomy" id="1324956"/>
    <lineage>
        <taxon>Bacteria</taxon>
        <taxon>Bacillati</taxon>
        <taxon>Bacillota</taxon>
        <taxon>Bacilli</taxon>
        <taxon>Bacillales</taxon>
        <taxon>Bacillaceae</taxon>
        <taxon>Melghiribacillus</taxon>
    </lineage>
</organism>
<keyword evidence="4" id="KW-1185">Reference proteome</keyword>
<dbReference type="PROSITE" id="PS50191">
    <property type="entry name" value="CRAL_TRIO"/>
    <property type="match status" value="1"/>
</dbReference>